<gene>
    <name evidence="3" type="ORF">Hsar01_00987</name>
</gene>
<dbReference type="EMBL" id="BAABRI010000004">
    <property type="protein sequence ID" value="GAA5481776.1"/>
    <property type="molecule type" value="Genomic_DNA"/>
</dbReference>
<evidence type="ECO:0000313" key="4">
    <source>
        <dbReference type="Proteomes" id="UP001476282"/>
    </source>
</evidence>
<reference evidence="3 4" key="1">
    <citation type="submission" date="2024-02" db="EMBL/GenBank/DDBJ databases">
        <title>Haloferula sargassicola NBRC 104335.</title>
        <authorList>
            <person name="Ichikawa N."/>
            <person name="Katano-Makiyama Y."/>
            <person name="Hidaka K."/>
        </authorList>
    </citation>
    <scope>NUCLEOTIDE SEQUENCE [LARGE SCALE GENOMIC DNA]</scope>
    <source>
        <strain evidence="3 4">NBRC 104335</strain>
    </source>
</reference>
<evidence type="ECO:0000313" key="3">
    <source>
        <dbReference type="EMBL" id="GAA5481776.1"/>
    </source>
</evidence>
<evidence type="ECO:0000256" key="1">
    <source>
        <dbReference type="SAM" id="SignalP"/>
    </source>
</evidence>
<feature type="chain" id="PRO_5045163950" description="Ice-binding protein C-terminal domain-containing protein" evidence="1">
    <location>
        <begin position="21"/>
        <end position="239"/>
    </location>
</feature>
<dbReference type="Proteomes" id="UP001476282">
    <property type="component" value="Unassembled WGS sequence"/>
</dbReference>
<keyword evidence="1" id="KW-0732">Signal</keyword>
<keyword evidence="4" id="KW-1185">Reference proteome</keyword>
<dbReference type="Pfam" id="PF07589">
    <property type="entry name" value="PEP-CTERM"/>
    <property type="match status" value="1"/>
</dbReference>
<name>A0ABP9UM37_9BACT</name>
<feature type="domain" description="Ice-binding protein C-terminal" evidence="2">
    <location>
        <begin position="218"/>
        <end position="239"/>
    </location>
</feature>
<protein>
    <recommendedName>
        <fullName evidence="2">Ice-binding protein C-terminal domain-containing protein</fullName>
    </recommendedName>
</protein>
<dbReference type="InterPro" id="IPR013424">
    <property type="entry name" value="Ice-binding_C"/>
</dbReference>
<evidence type="ECO:0000259" key="2">
    <source>
        <dbReference type="Pfam" id="PF07589"/>
    </source>
</evidence>
<sequence>MKASLLSTSVFLALCSTSFGTVLLTDDFSYPDGDLTTSAAWSNHSGSGSFVQVTSQTITLVQGSGSREDVNASLGITMGAGETYYASFDVTVSGGSTTAYFAHFKDSATGFNGRIFVAAPSSGGDFTFGLSDVGSSPDTTFATDFSFNTSYKLVVSYDYDTGLSELWVNPTSEASPSISSVTADPSQPMEAFAFRQGSGNSTEVIDNLVVATTFAEVVPEPSITLLGGIGLLGLLRRRR</sequence>
<accession>A0ABP9UM37</accession>
<feature type="signal peptide" evidence="1">
    <location>
        <begin position="1"/>
        <end position="20"/>
    </location>
</feature>
<organism evidence="3 4">
    <name type="scientific">Haloferula sargassicola</name>
    <dbReference type="NCBI Taxonomy" id="490096"/>
    <lineage>
        <taxon>Bacteria</taxon>
        <taxon>Pseudomonadati</taxon>
        <taxon>Verrucomicrobiota</taxon>
        <taxon>Verrucomicrobiia</taxon>
        <taxon>Verrucomicrobiales</taxon>
        <taxon>Verrucomicrobiaceae</taxon>
        <taxon>Haloferula</taxon>
    </lineage>
</organism>
<dbReference type="RefSeq" id="WP_353565924.1">
    <property type="nucleotide sequence ID" value="NZ_BAABRI010000004.1"/>
</dbReference>
<comment type="caution">
    <text evidence="3">The sequence shown here is derived from an EMBL/GenBank/DDBJ whole genome shotgun (WGS) entry which is preliminary data.</text>
</comment>
<proteinExistence type="predicted"/>